<evidence type="ECO:0000256" key="2">
    <source>
        <dbReference type="ARBA" id="ARBA00024893"/>
    </source>
</evidence>
<feature type="compositionally biased region" description="Polar residues" evidence="4">
    <location>
        <begin position="184"/>
        <end position="195"/>
    </location>
</feature>
<feature type="repeat" description="Pumilio" evidence="3">
    <location>
        <begin position="776"/>
        <end position="811"/>
    </location>
</feature>
<feature type="repeat" description="Pumilio" evidence="3">
    <location>
        <begin position="812"/>
        <end position="847"/>
    </location>
</feature>
<dbReference type="EMBL" id="ML978728">
    <property type="protein sequence ID" value="KAF2085772.1"/>
    <property type="molecule type" value="Genomic_DNA"/>
</dbReference>
<feature type="non-terminal residue" evidence="6">
    <location>
        <position position="914"/>
    </location>
</feature>
<dbReference type="PANTHER" id="PTHR12537">
    <property type="entry name" value="RNA BINDING PROTEIN PUMILIO-RELATED"/>
    <property type="match status" value="1"/>
</dbReference>
<evidence type="ECO:0000256" key="1">
    <source>
        <dbReference type="ARBA" id="ARBA00022737"/>
    </source>
</evidence>
<protein>
    <submittedName>
        <fullName evidence="6">ARM repeat-containing protein</fullName>
    </submittedName>
</protein>
<sequence>DARASLQRRFTTNTVPTLPTLSQLSPIGQQRLQAAENTELTSATFHKVQLLEKKKLEYEYMKEQRRRFEAEMELFDLQFRSKESEITGLSQEFKGHFGHQSEPTTPPEYRGDQGSGFPSAFSRPSRYSITSPPSSHTSGTTARASRSGSMVAPATPSGGHPSKSVPGSRRGSDHESSPYAYNAGTMNARGSANVNRNSMPVMTGLAGFDYRQRSKTDLPDASGVLGHINVDDYNLDDEAVPYKDTTSKFPMLGKDNKLQFKDTTDIERDANGWPAMFSTGRHHRAGQQSLPVNNFRPSDMDAFAGAEVPKRANNRHSMEVYGEVQRPGLFSTPPSNGTAPKLQASLSTNDIPTMKSTNGLNGHVNGNGGGINSHAETHLHNHNANMGRIPASAKNRHSRDVSFTDSKAEEQPAFRQSVLHGSAAPFGPALSTGNSVLPTTNTQPEALHATSVGTPHRGSPMSGIGHYAAPAPQQSYYGGYGMAMNGMNTGMNGMNGTMNGMNGTMNGMNGSINGINGINAGMNGMTLNGQAPYNPAQAQQLYGPAYVMPSYQQQQYSSPRRLPFTDSQARIIQQRKQQNHDENLRLNQAHNIDEMLPHDIVRLCKDQYGCRYLQKQIETKNVHHIQKIFDATQDHVVDLMQDPFANYLCQKLLEHTNEAQRTVLIQKAAPNMVTIALNQHGTRALQKMIEFVSSPAQVDAIRLALENDVVALIQDLNGNHVIQKCLNKLKSWESGFIFDNVAANVVIVGTHRHGCCVLQRCIDHADQIQKDKLVHAITQNAFALVQDPFGNYVVQYILDINMEKYSKPLCKSFRGSVASLSKQKFSSNVIEKCIRISDDESKQNLIHELLQPAELDKLVRDNYANYVVQTAIDHADPSTKVSLIEGIRPMLTSIRQTPYGRRIIGKVQDFDNRV</sequence>
<dbReference type="CDD" id="cd07920">
    <property type="entry name" value="Pumilio"/>
    <property type="match status" value="1"/>
</dbReference>
<dbReference type="PANTHER" id="PTHR12537:SF13">
    <property type="entry name" value="PUMILIO HOMOLOGY DOMAIN FAMILY MEMBER 4"/>
    <property type="match status" value="1"/>
</dbReference>
<dbReference type="PROSITE" id="PS50303">
    <property type="entry name" value="PUM_HD"/>
    <property type="match status" value="1"/>
</dbReference>
<keyword evidence="1" id="KW-0677">Repeat</keyword>
<feature type="domain" description="PUM-HD" evidence="5">
    <location>
        <begin position="567"/>
        <end position="911"/>
    </location>
</feature>
<dbReference type="SMART" id="SM00025">
    <property type="entry name" value="Pumilio"/>
    <property type="match status" value="8"/>
</dbReference>
<proteinExistence type="predicted"/>
<dbReference type="Proteomes" id="UP000799776">
    <property type="component" value="Unassembled WGS sequence"/>
</dbReference>
<dbReference type="Gene3D" id="1.25.10.10">
    <property type="entry name" value="Leucine-rich Repeat Variant"/>
    <property type="match status" value="1"/>
</dbReference>
<feature type="repeat" description="Pumilio" evidence="3">
    <location>
        <begin position="594"/>
        <end position="630"/>
    </location>
</feature>
<dbReference type="InterPro" id="IPR033712">
    <property type="entry name" value="Pumilio_RNA-bd"/>
</dbReference>
<evidence type="ECO:0000256" key="4">
    <source>
        <dbReference type="SAM" id="MobiDB-lite"/>
    </source>
</evidence>
<dbReference type="FunFam" id="1.25.10.10:FF:000237">
    <property type="entry name" value="Pumilio homolog 9"/>
    <property type="match status" value="1"/>
</dbReference>
<comment type="function">
    <text evidence="2">RNA-binding nucleolar protein required for pre-rRNA processing. Involved in production of 18S rRNA and assembly of small ribosomal subunit.</text>
</comment>
<feature type="repeat" description="Pumilio" evidence="3">
    <location>
        <begin position="740"/>
        <end position="775"/>
    </location>
</feature>
<name>A0A9P4LVA3_9PEZI</name>
<reference evidence="6" key="1">
    <citation type="journal article" date="2020" name="Stud. Mycol.">
        <title>101 Dothideomycetes genomes: a test case for predicting lifestyles and emergence of pathogens.</title>
        <authorList>
            <person name="Haridas S."/>
            <person name="Albert R."/>
            <person name="Binder M."/>
            <person name="Bloem J."/>
            <person name="Labutti K."/>
            <person name="Salamov A."/>
            <person name="Andreopoulos B."/>
            <person name="Baker S."/>
            <person name="Barry K."/>
            <person name="Bills G."/>
            <person name="Bluhm B."/>
            <person name="Cannon C."/>
            <person name="Castanera R."/>
            <person name="Culley D."/>
            <person name="Daum C."/>
            <person name="Ezra D."/>
            <person name="Gonzalez J."/>
            <person name="Henrissat B."/>
            <person name="Kuo A."/>
            <person name="Liang C."/>
            <person name="Lipzen A."/>
            <person name="Lutzoni F."/>
            <person name="Magnuson J."/>
            <person name="Mondo S."/>
            <person name="Nolan M."/>
            <person name="Ohm R."/>
            <person name="Pangilinan J."/>
            <person name="Park H.-J."/>
            <person name="Ramirez L."/>
            <person name="Alfaro M."/>
            <person name="Sun H."/>
            <person name="Tritt A."/>
            <person name="Yoshinaga Y."/>
            <person name="Zwiers L.-H."/>
            <person name="Turgeon B."/>
            <person name="Goodwin S."/>
            <person name="Spatafora J."/>
            <person name="Crous P."/>
            <person name="Grigoriev I."/>
        </authorList>
    </citation>
    <scope>NUCLEOTIDE SEQUENCE</scope>
    <source>
        <strain evidence="6">CBS 121410</strain>
    </source>
</reference>
<feature type="non-terminal residue" evidence="6">
    <location>
        <position position="1"/>
    </location>
</feature>
<dbReference type="PROSITE" id="PS50302">
    <property type="entry name" value="PUM"/>
    <property type="match status" value="8"/>
</dbReference>
<accession>A0A9P4LVA3</accession>
<dbReference type="InterPro" id="IPR001313">
    <property type="entry name" value="Pumilio_RNA-bd_rpt"/>
</dbReference>
<dbReference type="Pfam" id="PF00806">
    <property type="entry name" value="PUF"/>
    <property type="match status" value="8"/>
</dbReference>
<feature type="repeat" description="Pumilio" evidence="3">
    <location>
        <begin position="631"/>
        <end position="666"/>
    </location>
</feature>
<dbReference type="OrthoDB" id="668540at2759"/>
<evidence type="ECO:0000256" key="3">
    <source>
        <dbReference type="PROSITE-ProRule" id="PRU00317"/>
    </source>
</evidence>
<feature type="repeat" description="Pumilio" evidence="3">
    <location>
        <begin position="704"/>
        <end position="739"/>
    </location>
</feature>
<organism evidence="6 7">
    <name type="scientific">Saccharata proteae CBS 121410</name>
    <dbReference type="NCBI Taxonomy" id="1314787"/>
    <lineage>
        <taxon>Eukaryota</taxon>
        <taxon>Fungi</taxon>
        <taxon>Dikarya</taxon>
        <taxon>Ascomycota</taxon>
        <taxon>Pezizomycotina</taxon>
        <taxon>Dothideomycetes</taxon>
        <taxon>Dothideomycetes incertae sedis</taxon>
        <taxon>Botryosphaeriales</taxon>
        <taxon>Saccharataceae</taxon>
        <taxon>Saccharata</taxon>
    </lineage>
</organism>
<dbReference type="GO" id="GO:0010608">
    <property type="term" value="P:post-transcriptional regulation of gene expression"/>
    <property type="evidence" value="ECO:0007669"/>
    <property type="project" value="TreeGrafter"/>
</dbReference>
<dbReference type="GO" id="GO:0005737">
    <property type="term" value="C:cytoplasm"/>
    <property type="evidence" value="ECO:0007669"/>
    <property type="project" value="TreeGrafter"/>
</dbReference>
<keyword evidence="7" id="KW-1185">Reference proteome</keyword>
<dbReference type="InterPro" id="IPR011989">
    <property type="entry name" value="ARM-like"/>
</dbReference>
<feature type="region of interest" description="Disordered" evidence="4">
    <location>
        <begin position="92"/>
        <end position="195"/>
    </location>
</feature>
<comment type="caution">
    <text evidence="6">The sequence shown here is derived from an EMBL/GenBank/DDBJ whole genome shotgun (WGS) entry which is preliminary data.</text>
</comment>
<feature type="repeat" description="Pumilio" evidence="3">
    <location>
        <begin position="667"/>
        <end position="702"/>
    </location>
</feature>
<evidence type="ECO:0000313" key="7">
    <source>
        <dbReference type="Proteomes" id="UP000799776"/>
    </source>
</evidence>
<feature type="repeat" description="Pumilio" evidence="3">
    <location>
        <begin position="848"/>
        <end position="885"/>
    </location>
</feature>
<gene>
    <name evidence="6" type="ORF">K490DRAFT_14857</name>
</gene>
<dbReference type="SUPFAM" id="SSF48371">
    <property type="entry name" value="ARM repeat"/>
    <property type="match status" value="1"/>
</dbReference>
<evidence type="ECO:0000313" key="6">
    <source>
        <dbReference type="EMBL" id="KAF2085772.1"/>
    </source>
</evidence>
<dbReference type="GO" id="GO:0003729">
    <property type="term" value="F:mRNA binding"/>
    <property type="evidence" value="ECO:0007669"/>
    <property type="project" value="TreeGrafter"/>
</dbReference>
<dbReference type="InterPro" id="IPR016024">
    <property type="entry name" value="ARM-type_fold"/>
</dbReference>
<dbReference type="AlphaFoldDB" id="A0A9P4LVA3"/>
<dbReference type="InterPro" id="IPR033133">
    <property type="entry name" value="PUM-HD"/>
</dbReference>
<feature type="compositionally biased region" description="Low complexity" evidence="4">
    <location>
        <begin position="128"/>
        <end position="141"/>
    </location>
</feature>
<evidence type="ECO:0000259" key="5">
    <source>
        <dbReference type="PROSITE" id="PS50303"/>
    </source>
</evidence>